<reference evidence="1 2" key="1">
    <citation type="submission" date="2018-01" db="EMBL/GenBank/DDBJ databases">
        <title>G. obscuriglobus.</title>
        <authorList>
            <person name="Franke J."/>
            <person name="Blomberg W."/>
            <person name="Selmecki A."/>
        </authorList>
    </citation>
    <scope>NUCLEOTIDE SEQUENCE [LARGE SCALE GENOMIC DNA]</scope>
    <source>
        <strain evidence="1 2">DSM 5831</strain>
    </source>
</reference>
<proteinExistence type="predicted"/>
<dbReference type="KEGG" id="gog:C1280_19740"/>
<dbReference type="AlphaFoldDB" id="A0A2Z3H7P2"/>
<organism evidence="1 2">
    <name type="scientific">Gemmata obscuriglobus</name>
    <dbReference type="NCBI Taxonomy" id="114"/>
    <lineage>
        <taxon>Bacteria</taxon>
        <taxon>Pseudomonadati</taxon>
        <taxon>Planctomycetota</taxon>
        <taxon>Planctomycetia</taxon>
        <taxon>Gemmatales</taxon>
        <taxon>Gemmataceae</taxon>
        <taxon>Gemmata</taxon>
    </lineage>
</organism>
<protein>
    <submittedName>
        <fullName evidence="1">Uncharacterized protein</fullName>
    </submittedName>
</protein>
<sequence length="121" mass="12634">MPMPAVGNPVQALAPAGNTPLGAARRVVAMADMRDLQLFIDTASLAGGKMPSGAEIYEALVAARAPTAALVKDGTIVLTGTRERESVWAFEANAYLKGGLVVSQNGVERLTADELKQRLGK</sequence>
<dbReference type="Proteomes" id="UP000245802">
    <property type="component" value="Chromosome"/>
</dbReference>
<keyword evidence="2" id="KW-1185">Reference proteome</keyword>
<accession>A0A2Z3H7P2</accession>
<evidence type="ECO:0000313" key="1">
    <source>
        <dbReference type="EMBL" id="AWM38995.1"/>
    </source>
</evidence>
<dbReference type="EMBL" id="CP025958">
    <property type="protein sequence ID" value="AWM38995.1"/>
    <property type="molecule type" value="Genomic_DNA"/>
</dbReference>
<evidence type="ECO:0000313" key="2">
    <source>
        <dbReference type="Proteomes" id="UP000245802"/>
    </source>
</evidence>
<name>A0A2Z3H7P2_9BACT</name>
<gene>
    <name evidence="1" type="ORF">C1280_19740</name>
</gene>